<dbReference type="KEGG" id="minf:MESINF_1223"/>
<protein>
    <recommendedName>
        <fullName evidence="3">Tocopherol cyclase</fullName>
    </recommendedName>
</protein>
<sequence>MSLRPVFNPSLYHGESKKGNFFEGWYFKLIDRERKRSCAVIPGVSLAGKAEKPHAFIQFLFGKEMRSDNFIYDFDRFRYDKKRFDLHLGGSRFSSESISLDLASPENRIRGEVRFLESFKWPSSLLSPGIMGPFTFVPFMECYHGVVSMDHLLEGQLEVNGQRWDFTGGRGYIEKDWGRSFPQAWIWMQSNSFSEPGVSFMLSVARIPWLGRSFTGFLCGLLRDGELLRFTTYKMARIRTVEVSSDAVRVEIAMSRFLLKVFARRTGGASLLSPVRGSMRGRINETLTSEISIELYENGRPVFKDTGSDAGLEVVGELKARGRN</sequence>
<keyword evidence="2" id="KW-1185">Reference proteome</keyword>
<dbReference type="Proteomes" id="UP000250796">
    <property type="component" value="Chromosome MESINF"/>
</dbReference>
<dbReference type="EMBL" id="LS974202">
    <property type="protein sequence ID" value="SSC12667.1"/>
    <property type="molecule type" value="Genomic_DNA"/>
</dbReference>
<dbReference type="PANTHER" id="PTHR35309">
    <property type="match status" value="1"/>
</dbReference>
<evidence type="ECO:0000313" key="2">
    <source>
        <dbReference type="Proteomes" id="UP000250796"/>
    </source>
</evidence>
<dbReference type="RefSeq" id="WP_169698939.1">
    <property type="nucleotide sequence ID" value="NZ_LS974202.1"/>
</dbReference>
<proteinExistence type="predicted"/>
<accession>A0A7Z7LET6</accession>
<dbReference type="PANTHER" id="PTHR35309:SF4">
    <property type="entry name" value="TOCOPHEROL CYCLASE"/>
    <property type="match status" value="1"/>
</dbReference>
<dbReference type="Pfam" id="PF14249">
    <property type="entry name" value="Tocopherol_cycl"/>
    <property type="match status" value="1"/>
</dbReference>
<evidence type="ECO:0008006" key="3">
    <source>
        <dbReference type="Google" id="ProtNLM"/>
    </source>
</evidence>
<gene>
    <name evidence="1" type="ORF">MESINF_1223</name>
</gene>
<organism evidence="1 2">
    <name type="scientific">Mesotoga infera</name>
    <dbReference type="NCBI Taxonomy" id="1236046"/>
    <lineage>
        <taxon>Bacteria</taxon>
        <taxon>Thermotogati</taxon>
        <taxon>Thermotogota</taxon>
        <taxon>Thermotogae</taxon>
        <taxon>Kosmotogales</taxon>
        <taxon>Kosmotogaceae</taxon>
        <taxon>Mesotoga</taxon>
    </lineage>
</organism>
<name>A0A7Z7LET6_9BACT</name>
<reference evidence="1 2" key="1">
    <citation type="submission" date="2017-01" db="EMBL/GenBank/DDBJ databases">
        <authorList>
            <person name="Erauso G."/>
        </authorList>
    </citation>
    <scope>NUCLEOTIDE SEQUENCE [LARGE SCALE GENOMIC DNA]</scope>
    <source>
        <strain evidence="1">MESINF1</strain>
    </source>
</reference>
<dbReference type="InterPro" id="IPR025893">
    <property type="entry name" value="Tocopherol_cyclase"/>
</dbReference>
<dbReference type="GO" id="GO:0009976">
    <property type="term" value="F:tocopherol cyclase activity"/>
    <property type="evidence" value="ECO:0007669"/>
    <property type="project" value="InterPro"/>
</dbReference>
<evidence type="ECO:0000313" key="1">
    <source>
        <dbReference type="EMBL" id="SSC12667.1"/>
    </source>
</evidence>
<dbReference type="SUPFAM" id="SSF159245">
    <property type="entry name" value="AttH-like"/>
    <property type="match status" value="1"/>
</dbReference>
<dbReference type="AlphaFoldDB" id="A0A7Z7LET6"/>